<protein>
    <submittedName>
        <fullName evidence="1">Uncharacterized protein</fullName>
    </submittedName>
</protein>
<reference evidence="1 2" key="1">
    <citation type="journal article" date="2016" name="Front. Microbiol.">
        <title>Genomic Resource of Rice Seed Associated Bacteria.</title>
        <authorList>
            <person name="Midha S."/>
            <person name="Bansal K."/>
            <person name="Sharma S."/>
            <person name="Kumar N."/>
            <person name="Patil P.P."/>
            <person name="Chaudhry V."/>
            <person name="Patil P.B."/>
        </authorList>
    </citation>
    <scope>NUCLEOTIDE SEQUENCE [LARGE SCALE GENOMIC DNA]</scope>
    <source>
        <strain evidence="1 2">NS359</strain>
    </source>
</reference>
<proteinExistence type="predicted"/>
<dbReference type="AlphaFoldDB" id="A0A147DNY6"/>
<dbReference type="RefSeq" id="WP_058750211.1">
    <property type="nucleotide sequence ID" value="NZ_LDRC01000060.1"/>
</dbReference>
<sequence length="107" mass="11893">MTIDTAGRVRTESTRGFAVPASLADLAGPAEGSLRLPDSVYWGPEPIVDLAHWDDVAKAYEATLREGTLAEVQALVSPTILRRWWSSLFLPVRIRRAWESRFPELAS</sequence>
<organism evidence="1 2">
    <name type="scientific">Curtobacterium oceanosedimentum</name>
    <dbReference type="NCBI Taxonomy" id="465820"/>
    <lineage>
        <taxon>Bacteria</taxon>
        <taxon>Bacillati</taxon>
        <taxon>Actinomycetota</taxon>
        <taxon>Actinomycetes</taxon>
        <taxon>Micrococcales</taxon>
        <taxon>Microbacteriaceae</taxon>
        <taxon>Curtobacterium</taxon>
    </lineage>
</organism>
<accession>A0A147DNY6</accession>
<dbReference type="PATRIC" id="fig|465820.4.peg.2610"/>
<evidence type="ECO:0000313" key="2">
    <source>
        <dbReference type="Proteomes" id="UP000072763"/>
    </source>
</evidence>
<dbReference type="EMBL" id="LDRC01000060">
    <property type="protein sequence ID" value="KTR51127.1"/>
    <property type="molecule type" value="Genomic_DNA"/>
</dbReference>
<dbReference type="Proteomes" id="UP000072763">
    <property type="component" value="Unassembled WGS sequence"/>
</dbReference>
<comment type="caution">
    <text evidence="1">The sequence shown here is derived from an EMBL/GenBank/DDBJ whole genome shotgun (WGS) entry which is preliminary data.</text>
</comment>
<dbReference type="OrthoDB" id="3296614at2"/>
<evidence type="ECO:0000313" key="1">
    <source>
        <dbReference type="EMBL" id="KTR51127.1"/>
    </source>
</evidence>
<gene>
    <name evidence="1" type="ORF">NS359_11805</name>
</gene>
<name>A0A147DNY6_9MICO</name>